<dbReference type="OrthoDB" id="79033at2759"/>
<feature type="domain" description="HSF-type DNA-binding" evidence="4">
    <location>
        <begin position="26"/>
        <end position="126"/>
    </location>
</feature>
<dbReference type="GO" id="GO:0043565">
    <property type="term" value="F:sequence-specific DNA binding"/>
    <property type="evidence" value="ECO:0007669"/>
    <property type="project" value="InterPro"/>
</dbReference>
<dbReference type="FunFam" id="1.10.10.10:FF:000479">
    <property type="entry name" value="Predicted protein"/>
    <property type="match status" value="1"/>
</dbReference>
<evidence type="ECO:0000313" key="6">
    <source>
        <dbReference type="Proteomes" id="UP000693970"/>
    </source>
</evidence>
<dbReference type="Pfam" id="PF00447">
    <property type="entry name" value="HSF_DNA-bind"/>
    <property type="match status" value="1"/>
</dbReference>
<proteinExistence type="inferred from homology"/>
<keyword evidence="6" id="KW-1185">Reference proteome</keyword>
<reference evidence="5" key="1">
    <citation type="journal article" date="2021" name="Sci. Rep.">
        <title>Diploid genomic architecture of Nitzschia inconspicua, an elite biomass production diatom.</title>
        <authorList>
            <person name="Oliver A."/>
            <person name="Podell S."/>
            <person name="Pinowska A."/>
            <person name="Traller J.C."/>
            <person name="Smith S.R."/>
            <person name="McClure R."/>
            <person name="Beliaev A."/>
            <person name="Bohutskyi P."/>
            <person name="Hill E.A."/>
            <person name="Rabines A."/>
            <person name="Zheng H."/>
            <person name="Allen L.Z."/>
            <person name="Kuo A."/>
            <person name="Grigoriev I.V."/>
            <person name="Allen A.E."/>
            <person name="Hazlebeck D."/>
            <person name="Allen E.E."/>
        </authorList>
    </citation>
    <scope>NUCLEOTIDE SEQUENCE</scope>
    <source>
        <strain evidence="5">Hildebrandi</strain>
    </source>
</reference>
<dbReference type="GO" id="GO:0003700">
    <property type="term" value="F:DNA-binding transcription factor activity"/>
    <property type="evidence" value="ECO:0007669"/>
    <property type="project" value="InterPro"/>
</dbReference>
<feature type="region of interest" description="Disordered" evidence="3">
    <location>
        <begin position="129"/>
        <end position="161"/>
    </location>
</feature>
<sequence>MYSSSNHVYFPKLDLSLLAKRPTRDSDTKFPCKLHKMLKDVEDEGFTHIISWHNDGKCFRVHEPEEFVEKILPRYFKKCKYRSFQRQLNLYGFHRITALKPFWESCYYHPDFSKDDELGCRKINRPLRRKSSHKADGGVVKESSRNSPTKPKDTDGFRMNSRHKNRKNVGMFPSPLFETQDTQTETPIVEDEESVKQLLYDSTYSEQALTRRNSYQDLCESIMGSDCEACKDGARLMNEIMEIDNFGFAI</sequence>
<reference evidence="5" key="2">
    <citation type="submission" date="2021-04" db="EMBL/GenBank/DDBJ databases">
        <authorList>
            <person name="Podell S."/>
        </authorList>
    </citation>
    <scope>NUCLEOTIDE SEQUENCE</scope>
    <source>
        <strain evidence="5">Hildebrandi</strain>
    </source>
</reference>
<evidence type="ECO:0000256" key="2">
    <source>
        <dbReference type="RuleBase" id="RU004020"/>
    </source>
</evidence>
<evidence type="ECO:0000259" key="4">
    <source>
        <dbReference type="SMART" id="SM00415"/>
    </source>
</evidence>
<dbReference type="PANTHER" id="PTHR10015:SF206">
    <property type="entry name" value="HSF-TYPE DNA-BINDING DOMAIN-CONTAINING PROTEIN"/>
    <property type="match status" value="1"/>
</dbReference>
<dbReference type="Proteomes" id="UP000693970">
    <property type="component" value="Unassembled WGS sequence"/>
</dbReference>
<evidence type="ECO:0000313" key="5">
    <source>
        <dbReference type="EMBL" id="KAG7360793.1"/>
    </source>
</evidence>
<evidence type="ECO:0000256" key="1">
    <source>
        <dbReference type="ARBA" id="ARBA00023125"/>
    </source>
</evidence>
<dbReference type="AlphaFoldDB" id="A0A9K3PV84"/>
<dbReference type="PANTHER" id="PTHR10015">
    <property type="entry name" value="HEAT SHOCK TRANSCRIPTION FACTOR"/>
    <property type="match status" value="1"/>
</dbReference>
<gene>
    <name evidence="5" type="ORF">IV203_035892</name>
</gene>
<dbReference type="InterPro" id="IPR000232">
    <property type="entry name" value="HSF_DNA-bd"/>
</dbReference>
<dbReference type="EMBL" id="JAGRRH010000013">
    <property type="protein sequence ID" value="KAG7360793.1"/>
    <property type="molecule type" value="Genomic_DNA"/>
</dbReference>
<comment type="similarity">
    <text evidence="2">Belongs to the HSF family.</text>
</comment>
<organism evidence="5 6">
    <name type="scientific">Nitzschia inconspicua</name>
    <dbReference type="NCBI Taxonomy" id="303405"/>
    <lineage>
        <taxon>Eukaryota</taxon>
        <taxon>Sar</taxon>
        <taxon>Stramenopiles</taxon>
        <taxon>Ochrophyta</taxon>
        <taxon>Bacillariophyta</taxon>
        <taxon>Bacillariophyceae</taxon>
        <taxon>Bacillariophycidae</taxon>
        <taxon>Bacillariales</taxon>
        <taxon>Bacillariaceae</taxon>
        <taxon>Nitzschia</taxon>
    </lineage>
</organism>
<evidence type="ECO:0000256" key="3">
    <source>
        <dbReference type="SAM" id="MobiDB-lite"/>
    </source>
</evidence>
<accession>A0A9K3PV84</accession>
<protein>
    <submittedName>
        <fullName evidence="5">HSF-type DNA-binding protein</fullName>
    </submittedName>
</protein>
<dbReference type="SMART" id="SM00415">
    <property type="entry name" value="HSF"/>
    <property type="match status" value="1"/>
</dbReference>
<comment type="caution">
    <text evidence="5">The sequence shown here is derived from an EMBL/GenBank/DDBJ whole genome shotgun (WGS) entry which is preliminary data.</text>
</comment>
<name>A0A9K3PV84_9STRA</name>
<keyword evidence="1 5" id="KW-0238">DNA-binding</keyword>